<organism evidence="1">
    <name type="scientific">marine sediment metagenome</name>
    <dbReference type="NCBI Taxonomy" id="412755"/>
    <lineage>
        <taxon>unclassified sequences</taxon>
        <taxon>metagenomes</taxon>
        <taxon>ecological metagenomes</taxon>
    </lineage>
</organism>
<evidence type="ECO:0000313" key="1">
    <source>
        <dbReference type="EMBL" id="KKK69712.1"/>
    </source>
</evidence>
<name>A0A0F8XKS5_9ZZZZ</name>
<protein>
    <submittedName>
        <fullName evidence="1">Uncharacterized protein</fullName>
    </submittedName>
</protein>
<feature type="non-terminal residue" evidence="1">
    <location>
        <position position="100"/>
    </location>
</feature>
<comment type="caution">
    <text evidence="1">The sequence shown here is derived from an EMBL/GenBank/DDBJ whole genome shotgun (WGS) entry which is preliminary data.</text>
</comment>
<dbReference type="EMBL" id="LAZR01058520">
    <property type="protein sequence ID" value="KKK69712.1"/>
    <property type="molecule type" value="Genomic_DNA"/>
</dbReference>
<proteinExistence type="predicted"/>
<reference evidence="1" key="1">
    <citation type="journal article" date="2015" name="Nature">
        <title>Complex archaea that bridge the gap between prokaryotes and eukaryotes.</title>
        <authorList>
            <person name="Spang A."/>
            <person name="Saw J.H."/>
            <person name="Jorgensen S.L."/>
            <person name="Zaremba-Niedzwiedzka K."/>
            <person name="Martijn J."/>
            <person name="Lind A.E."/>
            <person name="van Eijk R."/>
            <person name="Schleper C."/>
            <person name="Guy L."/>
            <person name="Ettema T.J."/>
        </authorList>
    </citation>
    <scope>NUCLEOTIDE SEQUENCE</scope>
</reference>
<dbReference type="AlphaFoldDB" id="A0A0F8XKS5"/>
<sequence>MIREIHSLLSYEIKDGNLISSGPMSPFLAAQELTKNIGIKFTHLARVWYEDSRMLQINDGGSPSSYDHLLIINPREDSIEIAYFIDMGMHSMPVVLYYPN</sequence>
<accession>A0A0F8XKS5</accession>
<gene>
    <name evidence="1" type="ORF">LCGC14_2931270</name>
</gene>